<dbReference type="AlphaFoldDB" id="A0A0V0GL03"/>
<feature type="non-terminal residue" evidence="1">
    <location>
        <position position="83"/>
    </location>
</feature>
<protein>
    <submittedName>
        <fullName evidence="1">Putative ovule protein</fullName>
    </submittedName>
</protein>
<sequence length="83" mass="9573">MIWNHMVIPCDSISWFLENMVSPLMIWNQRKIACPNADSISRHHIVIWYRMAKRLLSVSGVMGLHSCIAQVSFESDCGMCFND</sequence>
<organism evidence="1">
    <name type="scientific">Solanum chacoense</name>
    <name type="common">Chaco potato</name>
    <dbReference type="NCBI Taxonomy" id="4108"/>
    <lineage>
        <taxon>Eukaryota</taxon>
        <taxon>Viridiplantae</taxon>
        <taxon>Streptophyta</taxon>
        <taxon>Embryophyta</taxon>
        <taxon>Tracheophyta</taxon>
        <taxon>Spermatophyta</taxon>
        <taxon>Magnoliopsida</taxon>
        <taxon>eudicotyledons</taxon>
        <taxon>Gunneridae</taxon>
        <taxon>Pentapetalae</taxon>
        <taxon>asterids</taxon>
        <taxon>lamiids</taxon>
        <taxon>Solanales</taxon>
        <taxon>Solanaceae</taxon>
        <taxon>Solanoideae</taxon>
        <taxon>Solaneae</taxon>
        <taxon>Solanum</taxon>
    </lineage>
</organism>
<dbReference type="EMBL" id="GEDG01036254">
    <property type="protein sequence ID" value="JAP08796.1"/>
    <property type="molecule type" value="Transcribed_RNA"/>
</dbReference>
<evidence type="ECO:0000313" key="1">
    <source>
        <dbReference type="EMBL" id="JAP08796.1"/>
    </source>
</evidence>
<name>A0A0V0GL03_SOLCH</name>
<proteinExistence type="predicted"/>
<accession>A0A0V0GL03</accession>
<reference evidence="1" key="1">
    <citation type="submission" date="2015-12" db="EMBL/GenBank/DDBJ databases">
        <title>Gene expression during late stages of embryo sac development: a critical building block for successful pollen-pistil interactions.</title>
        <authorList>
            <person name="Liu Y."/>
            <person name="Joly V."/>
            <person name="Sabar M."/>
            <person name="Matton D.P."/>
        </authorList>
    </citation>
    <scope>NUCLEOTIDE SEQUENCE</scope>
</reference>